<organism evidence="2 3">
    <name type="scientific">Dactylosporangium fulvum</name>
    <dbReference type="NCBI Taxonomy" id="53359"/>
    <lineage>
        <taxon>Bacteria</taxon>
        <taxon>Bacillati</taxon>
        <taxon>Actinomycetota</taxon>
        <taxon>Actinomycetes</taxon>
        <taxon>Micromonosporales</taxon>
        <taxon>Micromonosporaceae</taxon>
        <taxon>Dactylosporangium</taxon>
    </lineage>
</organism>
<sequence length="140" mass="16152">MELPIEDRLAIEDLYTRYCYAIDSLDVPEWVSCFTEDGTFAPAYGSIGGEYRGREALATFAADPGRDRGTRHWNTNLRFVSVTPGEVQATCYALLVDYEREEPFLRTHVVYHDTVRRVDGRWLFASRRPRRDTVRTAPTL</sequence>
<proteinExistence type="predicted"/>
<dbReference type="Pfam" id="PF13577">
    <property type="entry name" value="SnoaL_4"/>
    <property type="match status" value="1"/>
</dbReference>
<reference evidence="2" key="1">
    <citation type="submission" date="2021-04" db="EMBL/GenBank/DDBJ databases">
        <authorList>
            <person name="Hartkoorn R.C."/>
            <person name="Beaudoing E."/>
            <person name="Hot D."/>
        </authorList>
    </citation>
    <scope>NUCLEOTIDE SEQUENCE</scope>
    <source>
        <strain evidence="2">NRRL B-16292</strain>
    </source>
</reference>
<dbReference type="EMBL" id="CP073720">
    <property type="protein sequence ID" value="UWP79746.1"/>
    <property type="molecule type" value="Genomic_DNA"/>
</dbReference>
<feature type="domain" description="SnoaL-like" evidence="1">
    <location>
        <begin position="5"/>
        <end position="128"/>
    </location>
</feature>
<dbReference type="Proteomes" id="UP001059617">
    <property type="component" value="Chromosome"/>
</dbReference>
<dbReference type="InterPro" id="IPR037401">
    <property type="entry name" value="SnoaL-like"/>
</dbReference>
<dbReference type="Gene3D" id="3.10.450.50">
    <property type="match status" value="1"/>
</dbReference>
<gene>
    <name evidence="2" type="ORF">Dfulv_31885</name>
</gene>
<dbReference type="RefSeq" id="WP_259857504.1">
    <property type="nucleotide sequence ID" value="NZ_BAAAST010000001.1"/>
</dbReference>
<accession>A0ABY5VRP2</accession>
<dbReference type="InterPro" id="IPR032710">
    <property type="entry name" value="NTF2-like_dom_sf"/>
</dbReference>
<keyword evidence="3" id="KW-1185">Reference proteome</keyword>
<evidence type="ECO:0000259" key="1">
    <source>
        <dbReference type="Pfam" id="PF13577"/>
    </source>
</evidence>
<name>A0ABY5VRP2_9ACTN</name>
<evidence type="ECO:0000313" key="3">
    <source>
        <dbReference type="Proteomes" id="UP001059617"/>
    </source>
</evidence>
<reference evidence="2" key="2">
    <citation type="submission" date="2022-09" db="EMBL/GenBank/DDBJ databases">
        <title>Biosynthetic gene clusters of Dactylosporangioum fulvum.</title>
        <authorList>
            <person name="Caradec T."/>
        </authorList>
    </citation>
    <scope>NUCLEOTIDE SEQUENCE</scope>
    <source>
        <strain evidence="2">NRRL B-16292</strain>
    </source>
</reference>
<evidence type="ECO:0000313" key="2">
    <source>
        <dbReference type="EMBL" id="UWP79746.1"/>
    </source>
</evidence>
<protein>
    <submittedName>
        <fullName evidence="2">Nuclear transport factor 2 family protein</fullName>
    </submittedName>
</protein>
<dbReference type="SUPFAM" id="SSF54427">
    <property type="entry name" value="NTF2-like"/>
    <property type="match status" value="1"/>
</dbReference>